<dbReference type="OrthoDB" id="2392202at2759"/>
<name>A0A8H2VDJ0_9SACH</name>
<dbReference type="Pfam" id="PF20860">
    <property type="entry name" value="Dicers_N"/>
    <property type="match status" value="1"/>
</dbReference>
<dbReference type="Gene3D" id="1.10.1520.10">
    <property type="entry name" value="Ribonuclease III domain"/>
    <property type="match status" value="1"/>
</dbReference>
<reference evidence="5 6" key="1">
    <citation type="submission" date="2020-05" db="EMBL/GenBank/DDBJ databases">
        <authorList>
            <person name="Casaregola S."/>
            <person name="Devillers H."/>
            <person name="Grondin C."/>
        </authorList>
    </citation>
    <scope>NUCLEOTIDE SEQUENCE [LARGE SCALE GENOMIC DNA]</scope>
    <source>
        <strain evidence="5 6">CLIB 1767</strain>
    </source>
</reference>
<evidence type="ECO:0000256" key="1">
    <source>
        <dbReference type="ARBA" id="ARBA00022884"/>
    </source>
</evidence>
<keyword evidence="1 2" id="KW-0694">RNA-binding</keyword>
<organism evidence="5 6">
    <name type="scientific">Maudiozyma barnettii</name>
    <dbReference type="NCBI Taxonomy" id="61262"/>
    <lineage>
        <taxon>Eukaryota</taxon>
        <taxon>Fungi</taxon>
        <taxon>Dikarya</taxon>
        <taxon>Ascomycota</taxon>
        <taxon>Saccharomycotina</taxon>
        <taxon>Saccharomycetes</taxon>
        <taxon>Saccharomycetales</taxon>
        <taxon>Saccharomycetaceae</taxon>
        <taxon>Maudiozyma</taxon>
    </lineage>
</organism>
<evidence type="ECO:0008006" key="7">
    <source>
        <dbReference type="Google" id="ProtNLM"/>
    </source>
</evidence>
<dbReference type="InterPro" id="IPR048504">
    <property type="entry name" value="Dicers-like_N"/>
</dbReference>
<dbReference type="CDD" id="cd00593">
    <property type="entry name" value="RIBOc"/>
    <property type="match status" value="1"/>
</dbReference>
<dbReference type="Proteomes" id="UP000644660">
    <property type="component" value="Unassembled WGS sequence"/>
</dbReference>
<dbReference type="AlphaFoldDB" id="A0A8H2VDJ0"/>
<dbReference type="InterPro" id="IPR014720">
    <property type="entry name" value="dsRBD_dom"/>
</dbReference>
<dbReference type="GeneID" id="64856513"/>
<dbReference type="InterPro" id="IPR036389">
    <property type="entry name" value="RNase_III_sf"/>
</dbReference>
<dbReference type="EMBL" id="CAEFZW010000002">
    <property type="protein sequence ID" value="CAB4253356.1"/>
    <property type="molecule type" value="Genomic_DNA"/>
</dbReference>
<dbReference type="SUPFAM" id="SSF54768">
    <property type="entry name" value="dsRNA-binding domain-like"/>
    <property type="match status" value="2"/>
</dbReference>
<dbReference type="SUPFAM" id="SSF69065">
    <property type="entry name" value="RNase III domain-like"/>
    <property type="match status" value="1"/>
</dbReference>
<gene>
    <name evidence="5" type="ORF">KABA2_02S17534</name>
</gene>
<dbReference type="GO" id="GO:0006396">
    <property type="term" value="P:RNA processing"/>
    <property type="evidence" value="ECO:0007669"/>
    <property type="project" value="InterPro"/>
</dbReference>
<dbReference type="InterPro" id="IPR048505">
    <property type="entry name" value="Dicers-like_N_sf"/>
</dbReference>
<dbReference type="Pfam" id="PF00035">
    <property type="entry name" value="dsrm"/>
    <property type="match status" value="1"/>
</dbReference>
<dbReference type="PROSITE" id="PS50142">
    <property type="entry name" value="RNASE_3_2"/>
    <property type="match status" value="1"/>
</dbReference>
<evidence type="ECO:0000259" key="3">
    <source>
        <dbReference type="PROSITE" id="PS50137"/>
    </source>
</evidence>
<comment type="caution">
    <text evidence="5">The sequence shown here is derived from an EMBL/GenBank/DDBJ whole genome shotgun (WGS) entry which is preliminary data.</text>
</comment>
<dbReference type="PROSITE" id="PS50137">
    <property type="entry name" value="DS_RBD"/>
    <property type="match status" value="1"/>
</dbReference>
<evidence type="ECO:0000256" key="2">
    <source>
        <dbReference type="PROSITE-ProRule" id="PRU00266"/>
    </source>
</evidence>
<dbReference type="InterPro" id="IPR000999">
    <property type="entry name" value="RNase_III_dom"/>
</dbReference>
<feature type="domain" description="RNase III" evidence="4">
    <location>
        <begin position="78"/>
        <end position="222"/>
    </location>
</feature>
<dbReference type="GO" id="GO:0004525">
    <property type="term" value="F:ribonuclease III activity"/>
    <property type="evidence" value="ECO:0007669"/>
    <property type="project" value="InterPro"/>
</dbReference>
<evidence type="ECO:0000259" key="4">
    <source>
        <dbReference type="PROSITE" id="PS50142"/>
    </source>
</evidence>
<dbReference type="RefSeq" id="XP_041405394.1">
    <property type="nucleotide sequence ID" value="XM_041549460.1"/>
</dbReference>
<evidence type="ECO:0000313" key="6">
    <source>
        <dbReference type="Proteomes" id="UP000644660"/>
    </source>
</evidence>
<dbReference type="GO" id="GO:0003723">
    <property type="term" value="F:RNA binding"/>
    <property type="evidence" value="ECO:0007669"/>
    <property type="project" value="UniProtKB-UniRule"/>
</dbReference>
<keyword evidence="6" id="KW-1185">Reference proteome</keyword>
<accession>A0A8H2VDJ0</accession>
<evidence type="ECO:0000313" key="5">
    <source>
        <dbReference type="EMBL" id="CAB4253356.1"/>
    </source>
</evidence>
<sequence>MGTDQIQSDKNIKHKFVKLQAACVALKDSIKTIYENSLSNEELNKLASGTNEMEKMIASSPAVLISTSLNDAKTNLNIYDLFEYYKFNSDIFDKQSFITAPEIIESDLQELVFAHKELIISERVKDNEILVHVGDYWLNALLSDILYKKFPFSNTRSFLKIKQEILNENNLSVWTSQIPLFGKFENDILADPKIKDLSEDELSHIKSDCFKSYIAALVIENNNISVNDITVWLRTVFQPLIQKTQCNHLNGLYSGNAKEQLTYFMEHNKFGLELHFETEVKTSESVSCHIYLSNTLIASGEGSDVHDAEQSAASSILHNNSIVSKYSIHPFNDEEVRNFNTGIKEAVTTPRKVEHVPSLEVSTAENMELDEDSKIEEKEVPDPLLQNEEDVRENIQVEVEIKKDMKENSDKEKGNTLTERTGEDMRALPLNNTASKTDKATLYREIGMFNHYPQYITTQLGSNDFYSSCHILNKPNSYLGGGRGTNKKIAEQCAAFEVLSTRSYKKFFKAEHSGDDDDDSIHLLTDDEEDTITEPNLSDPNSIENSKYFQSSYYLDLVLHETCDKLAMTNLYSELGKFGFQPQYETQTIDANDFYSFCLVKNTHIIIGEGRGTSKKISQQIAATAALEGEALKEFVNS</sequence>
<dbReference type="Gene3D" id="1.20.1270.260">
    <property type="match status" value="1"/>
</dbReference>
<proteinExistence type="predicted"/>
<dbReference type="Gene3D" id="3.30.160.20">
    <property type="match status" value="3"/>
</dbReference>
<protein>
    <recommendedName>
        <fullName evidence="7">DRBM domain-containing protein</fullName>
    </recommendedName>
</protein>
<feature type="domain" description="DRBM" evidence="3">
    <location>
        <begin position="564"/>
        <end position="628"/>
    </location>
</feature>